<dbReference type="NCBIfam" id="TIGR00434">
    <property type="entry name" value="cysH"/>
    <property type="match status" value="1"/>
</dbReference>
<evidence type="ECO:0000256" key="1">
    <source>
        <dbReference type="ARBA" id="ARBA00009732"/>
    </source>
</evidence>
<keyword evidence="4 14" id="KW-0560">Oxidoreductase</keyword>
<evidence type="ECO:0000256" key="8">
    <source>
        <dbReference type="ARBA" id="ARBA00024327"/>
    </source>
</evidence>
<dbReference type="Pfam" id="PF01507">
    <property type="entry name" value="PAPS_reduct"/>
    <property type="match status" value="1"/>
</dbReference>
<dbReference type="EMBL" id="FRAU01000005">
    <property type="protein sequence ID" value="SHK72200.1"/>
    <property type="molecule type" value="Genomic_DNA"/>
</dbReference>
<feature type="domain" description="Phosphoadenosine phosphosulphate reductase" evidence="15">
    <location>
        <begin position="40"/>
        <end position="216"/>
    </location>
</feature>
<keyword evidence="2 14" id="KW-0963">Cytoplasm</keyword>
<feature type="binding site" evidence="14">
    <location>
        <position position="213"/>
    </location>
    <ligand>
        <name>[4Fe-4S] cluster</name>
        <dbReference type="ChEBI" id="CHEBI:49883"/>
    </ligand>
</feature>
<dbReference type="NCBIfam" id="NF002537">
    <property type="entry name" value="PRK02090.1"/>
    <property type="match status" value="1"/>
</dbReference>
<dbReference type="EC" id="1.8.4.10" evidence="9 14"/>
<dbReference type="GO" id="GO:0019379">
    <property type="term" value="P:sulfate assimilation, phosphoadenylyl sulfate reduction by phosphoadenylyl-sulfate reductase (thioredoxin)"/>
    <property type="evidence" value="ECO:0007669"/>
    <property type="project" value="UniProtKB-UniRule"/>
</dbReference>
<dbReference type="GO" id="GO:0043866">
    <property type="term" value="F:adenylyl-sulfate reductase (thioredoxin) activity"/>
    <property type="evidence" value="ECO:0007669"/>
    <property type="project" value="UniProtKB-EC"/>
</dbReference>
<dbReference type="GO" id="GO:0046872">
    <property type="term" value="F:metal ion binding"/>
    <property type="evidence" value="ECO:0007669"/>
    <property type="project" value="UniProtKB-KW"/>
</dbReference>
<reference evidence="17" key="1">
    <citation type="submission" date="2016-11" db="EMBL/GenBank/DDBJ databases">
        <authorList>
            <person name="Varghese N."/>
            <person name="Submissions S."/>
        </authorList>
    </citation>
    <scope>NUCLEOTIDE SEQUENCE [LARGE SCALE GENOMIC DNA]</scope>
    <source>
        <strain evidence="17">DSM 22212</strain>
    </source>
</reference>
<accession>A0A1M6USM3</accession>
<dbReference type="Gene3D" id="3.40.50.620">
    <property type="entry name" value="HUPs"/>
    <property type="match status" value="1"/>
</dbReference>
<comment type="function">
    <text evidence="7 14">Catalyzes the formation of sulfite from adenosine 5'-phosphosulfate (APS) using thioredoxin as an electron donor.</text>
</comment>
<dbReference type="InterPro" id="IPR011798">
    <property type="entry name" value="APS_reductase"/>
</dbReference>
<evidence type="ECO:0000259" key="15">
    <source>
        <dbReference type="Pfam" id="PF01507"/>
    </source>
</evidence>
<evidence type="ECO:0000256" key="2">
    <source>
        <dbReference type="ARBA" id="ARBA00022490"/>
    </source>
</evidence>
<evidence type="ECO:0000256" key="5">
    <source>
        <dbReference type="ARBA" id="ARBA00023004"/>
    </source>
</evidence>
<organism evidence="16 17">
    <name type="scientific">Rhodothermus profundi</name>
    <dbReference type="NCBI Taxonomy" id="633813"/>
    <lineage>
        <taxon>Bacteria</taxon>
        <taxon>Pseudomonadati</taxon>
        <taxon>Rhodothermota</taxon>
        <taxon>Rhodothermia</taxon>
        <taxon>Rhodothermales</taxon>
        <taxon>Rhodothermaceae</taxon>
        <taxon>Rhodothermus</taxon>
    </lineage>
</organism>
<dbReference type="GO" id="GO:0051539">
    <property type="term" value="F:4 iron, 4 sulfur cluster binding"/>
    <property type="evidence" value="ECO:0007669"/>
    <property type="project" value="UniProtKB-UniRule"/>
</dbReference>
<keyword evidence="6 14" id="KW-0411">Iron-sulfur</keyword>
<evidence type="ECO:0000256" key="11">
    <source>
        <dbReference type="ARBA" id="ARBA00030894"/>
    </source>
</evidence>
<evidence type="ECO:0000256" key="10">
    <source>
        <dbReference type="ARBA" id="ARBA00029514"/>
    </source>
</evidence>
<keyword evidence="5 14" id="KW-0408">Iron</keyword>
<feature type="binding site" evidence="14">
    <location>
        <position position="126"/>
    </location>
    <ligand>
        <name>[4Fe-4S] cluster</name>
        <dbReference type="ChEBI" id="CHEBI:49883"/>
    </ligand>
</feature>
<feature type="active site" description="Nucleophile; cysteine thiosulfonate intermediate" evidence="14">
    <location>
        <position position="238"/>
    </location>
</feature>
<comment type="subcellular location">
    <subcellularLocation>
        <location evidence="14">Cytoplasm</location>
    </subcellularLocation>
</comment>
<dbReference type="GO" id="GO:0019344">
    <property type="term" value="P:cysteine biosynthetic process"/>
    <property type="evidence" value="ECO:0007669"/>
    <property type="project" value="InterPro"/>
</dbReference>
<dbReference type="RefSeq" id="WP_072715665.1">
    <property type="nucleotide sequence ID" value="NZ_FRAU01000005.1"/>
</dbReference>
<comment type="cofactor">
    <cofactor evidence="14">
        <name>[4Fe-4S] cluster</name>
        <dbReference type="ChEBI" id="CHEBI:49883"/>
    </cofactor>
    <text evidence="14">Binds 1 [4Fe-4S] cluster per subunit.</text>
</comment>
<dbReference type="Proteomes" id="UP000185812">
    <property type="component" value="Unassembled WGS sequence"/>
</dbReference>
<sequence>MARQPLFDDLEIGEIALQLDDQEPEDVIAWALDTFDEDRIAIVTALQADGMVILDMAYRMKPNIRVMTVDTGRLPQATYTFYDQVRERYPEARFEVLFPDYREVEEMVRRHGINLFYKSVPLRLLCCHVRKVRPLIRALGQLDAWFTGLRRDQWASRAAIRKVEIDHDHDGVIKINPLADWTKEDVWAYIEEFDVPTHPLYAEGYTSIGCAPCTRPIQPGEDDRAGRWWWETNAPKECGIHCPIETGGFEHEMEAIVGHGSPENGPVH</sequence>
<evidence type="ECO:0000313" key="17">
    <source>
        <dbReference type="Proteomes" id="UP000185812"/>
    </source>
</evidence>
<dbReference type="GO" id="GO:0070814">
    <property type="term" value="P:hydrogen sulfide biosynthetic process"/>
    <property type="evidence" value="ECO:0007669"/>
    <property type="project" value="UniProtKB-UniRule"/>
</dbReference>
<feature type="binding site" evidence="14">
    <location>
        <position position="127"/>
    </location>
    <ligand>
        <name>[4Fe-4S] cluster</name>
        <dbReference type="ChEBI" id="CHEBI:49883"/>
    </ligand>
</feature>
<protein>
    <recommendedName>
        <fullName evidence="10 14">Adenosine 5'-phosphosulfate reductase</fullName>
        <shortName evidence="14">APS reductase</shortName>
        <ecNumber evidence="9 14">1.8.4.10</ecNumber>
    </recommendedName>
    <alternativeName>
        <fullName evidence="12 14">5'-adenylylsulfate reductase</fullName>
    </alternativeName>
    <alternativeName>
        <fullName evidence="11 14">Thioredoxin-dependent 5'-adenylylsulfate reductase</fullName>
    </alternativeName>
</protein>
<dbReference type="CDD" id="cd23945">
    <property type="entry name" value="PAPS_reductase"/>
    <property type="match status" value="1"/>
</dbReference>
<evidence type="ECO:0000256" key="14">
    <source>
        <dbReference type="HAMAP-Rule" id="MF_00063"/>
    </source>
</evidence>
<evidence type="ECO:0000256" key="6">
    <source>
        <dbReference type="ARBA" id="ARBA00023014"/>
    </source>
</evidence>
<dbReference type="NCBIfam" id="TIGR02055">
    <property type="entry name" value="APS_reductase"/>
    <property type="match status" value="1"/>
</dbReference>
<dbReference type="PIRSF" id="PIRSF000857">
    <property type="entry name" value="PAPS_reductase"/>
    <property type="match status" value="1"/>
</dbReference>
<name>A0A1M6USM3_9BACT</name>
<comment type="pathway">
    <text evidence="8 14">Sulfur metabolism; hydrogen sulfide biosynthesis; sulfite from sulfate.</text>
</comment>
<dbReference type="OrthoDB" id="9794018at2"/>
<evidence type="ECO:0000256" key="7">
    <source>
        <dbReference type="ARBA" id="ARBA00024298"/>
    </source>
</evidence>
<evidence type="ECO:0000256" key="13">
    <source>
        <dbReference type="ARBA" id="ARBA00048441"/>
    </source>
</evidence>
<dbReference type="GO" id="GO:0004604">
    <property type="term" value="F:phosphoadenylyl-sulfate reductase (thioredoxin) activity"/>
    <property type="evidence" value="ECO:0007669"/>
    <property type="project" value="UniProtKB-UniRule"/>
</dbReference>
<dbReference type="AlphaFoldDB" id="A0A1M6USM3"/>
<feature type="binding site" evidence="14">
    <location>
        <position position="210"/>
    </location>
    <ligand>
        <name>[4Fe-4S] cluster</name>
        <dbReference type="ChEBI" id="CHEBI:49883"/>
    </ligand>
</feature>
<gene>
    <name evidence="14" type="primary">cysH</name>
    <name evidence="16" type="ORF">SAMN04488087_1843</name>
</gene>
<evidence type="ECO:0000256" key="3">
    <source>
        <dbReference type="ARBA" id="ARBA00022723"/>
    </source>
</evidence>
<evidence type="ECO:0000256" key="9">
    <source>
        <dbReference type="ARBA" id="ARBA00024386"/>
    </source>
</evidence>
<dbReference type="HAMAP" id="MF_00063">
    <property type="entry name" value="CysH"/>
    <property type="match status" value="1"/>
</dbReference>
<evidence type="ECO:0000313" key="16">
    <source>
        <dbReference type="EMBL" id="SHK72200.1"/>
    </source>
</evidence>
<dbReference type="SUPFAM" id="SSF52402">
    <property type="entry name" value="Adenine nucleotide alpha hydrolases-like"/>
    <property type="match status" value="1"/>
</dbReference>
<proteinExistence type="inferred from homology"/>
<dbReference type="InterPro" id="IPR002500">
    <property type="entry name" value="PAPS_reduct_dom"/>
</dbReference>
<keyword evidence="3 14" id="KW-0479">Metal-binding</keyword>
<dbReference type="InterPro" id="IPR014729">
    <property type="entry name" value="Rossmann-like_a/b/a_fold"/>
</dbReference>
<dbReference type="STRING" id="633813.SAMN04488087_1843"/>
<dbReference type="InterPro" id="IPR004511">
    <property type="entry name" value="PAPS/APS_Rdtase"/>
</dbReference>
<comment type="catalytic activity">
    <reaction evidence="13 14">
        <text>[thioredoxin]-disulfide + sulfite + AMP + 2 H(+) = adenosine 5'-phosphosulfate + [thioredoxin]-dithiol</text>
        <dbReference type="Rhea" id="RHEA:21976"/>
        <dbReference type="Rhea" id="RHEA-COMP:10698"/>
        <dbReference type="Rhea" id="RHEA-COMP:10700"/>
        <dbReference type="ChEBI" id="CHEBI:15378"/>
        <dbReference type="ChEBI" id="CHEBI:17359"/>
        <dbReference type="ChEBI" id="CHEBI:29950"/>
        <dbReference type="ChEBI" id="CHEBI:50058"/>
        <dbReference type="ChEBI" id="CHEBI:58243"/>
        <dbReference type="ChEBI" id="CHEBI:456215"/>
        <dbReference type="EC" id="1.8.4.10"/>
    </reaction>
</comment>
<dbReference type="GO" id="GO:0005737">
    <property type="term" value="C:cytoplasm"/>
    <property type="evidence" value="ECO:0007669"/>
    <property type="project" value="UniProtKB-SubCell"/>
</dbReference>
<evidence type="ECO:0000256" key="4">
    <source>
        <dbReference type="ARBA" id="ARBA00023002"/>
    </source>
</evidence>
<evidence type="ECO:0000256" key="12">
    <source>
        <dbReference type="ARBA" id="ARBA00032041"/>
    </source>
</evidence>
<comment type="similarity">
    <text evidence="1 14">Belongs to the PAPS reductase family. CysH subfamily.</text>
</comment>
<dbReference type="PANTHER" id="PTHR46482:SF9">
    <property type="entry name" value="5'-ADENYLYLSULFATE REDUCTASE 1, CHLOROPLASTIC"/>
    <property type="match status" value="1"/>
</dbReference>
<keyword evidence="17" id="KW-1185">Reference proteome</keyword>
<dbReference type="PANTHER" id="PTHR46482">
    <property type="entry name" value="5'-ADENYLYLSULFATE REDUCTASE 3, CHLOROPLASTIC"/>
    <property type="match status" value="1"/>
</dbReference>